<feature type="domain" description="NAD-dependent epimerase/dehydratase" evidence="2">
    <location>
        <begin position="4"/>
        <end position="81"/>
    </location>
</feature>
<comment type="similarity">
    <text evidence="1">Belongs to the NAD(P)-dependent epimerase/dehydratase family.</text>
</comment>
<dbReference type="EMBL" id="UINC01125113">
    <property type="protein sequence ID" value="SVD02719.1"/>
    <property type="molecule type" value="Genomic_DNA"/>
</dbReference>
<dbReference type="PANTHER" id="PTHR43725:SF53">
    <property type="entry name" value="UDP-ARABINOSE 4-EPIMERASE 1"/>
    <property type="match status" value="1"/>
</dbReference>
<evidence type="ECO:0000259" key="2">
    <source>
        <dbReference type="Pfam" id="PF01370"/>
    </source>
</evidence>
<sequence>VKKVLITGGAGFIGYHLANKLLENDYQINLLDNFSRGVSDKQLTDLVENEKINLINADLLNSATIDHLDQDYMYIFHFAAVI</sequence>
<organism evidence="3">
    <name type="scientific">marine metagenome</name>
    <dbReference type="NCBI Taxonomy" id="408172"/>
    <lineage>
        <taxon>unclassified sequences</taxon>
        <taxon>metagenomes</taxon>
        <taxon>ecological metagenomes</taxon>
    </lineage>
</organism>
<dbReference type="PANTHER" id="PTHR43725">
    <property type="entry name" value="UDP-GLUCOSE 4-EPIMERASE"/>
    <property type="match status" value="1"/>
</dbReference>
<evidence type="ECO:0000256" key="1">
    <source>
        <dbReference type="ARBA" id="ARBA00007637"/>
    </source>
</evidence>
<dbReference type="InterPro" id="IPR036291">
    <property type="entry name" value="NAD(P)-bd_dom_sf"/>
</dbReference>
<accession>A0A382RYE8</accession>
<feature type="non-terminal residue" evidence="3">
    <location>
        <position position="82"/>
    </location>
</feature>
<dbReference type="AlphaFoldDB" id="A0A382RYE8"/>
<feature type="non-terminal residue" evidence="3">
    <location>
        <position position="1"/>
    </location>
</feature>
<reference evidence="3" key="1">
    <citation type="submission" date="2018-05" db="EMBL/GenBank/DDBJ databases">
        <authorList>
            <person name="Lanie J.A."/>
            <person name="Ng W.-L."/>
            <person name="Kazmierczak K.M."/>
            <person name="Andrzejewski T.M."/>
            <person name="Davidsen T.M."/>
            <person name="Wayne K.J."/>
            <person name="Tettelin H."/>
            <person name="Glass J.I."/>
            <person name="Rusch D."/>
            <person name="Podicherti R."/>
            <person name="Tsui H.-C.T."/>
            <person name="Winkler M.E."/>
        </authorList>
    </citation>
    <scope>NUCLEOTIDE SEQUENCE</scope>
</reference>
<dbReference type="Pfam" id="PF01370">
    <property type="entry name" value="Epimerase"/>
    <property type="match status" value="1"/>
</dbReference>
<dbReference type="SUPFAM" id="SSF51735">
    <property type="entry name" value="NAD(P)-binding Rossmann-fold domains"/>
    <property type="match status" value="1"/>
</dbReference>
<gene>
    <name evidence="3" type="ORF">METZ01_LOCUS355573</name>
</gene>
<proteinExistence type="inferred from homology"/>
<protein>
    <recommendedName>
        <fullName evidence="2">NAD-dependent epimerase/dehydratase domain-containing protein</fullName>
    </recommendedName>
</protein>
<dbReference type="Gene3D" id="3.40.50.720">
    <property type="entry name" value="NAD(P)-binding Rossmann-like Domain"/>
    <property type="match status" value="1"/>
</dbReference>
<name>A0A382RYE8_9ZZZZ</name>
<dbReference type="InterPro" id="IPR001509">
    <property type="entry name" value="Epimerase_deHydtase"/>
</dbReference>
<evidence type="ECO:0000313" key="3">
    <source>
        <dbReference type="EMBL" id="SVD02719.1"/>
    </source>
</evidence>